<dbReference type="Gene3D" id="2.60.120.10">
    <property type="entry name" value="Jelly Rolls"/>
    <property type="match status" value="1"/>
</dbReference>
<dbReference type="PROSITE" id="PS00889">
    <property type="entry name" value="CNMP_BINDING_2"/>
    <property type="match status" value="1"/>
</dbReference>
<dbReference type="SUPFAM" id="SSF51206">
    <property type="entry name" value="cAMP-binding domain-like"/>
    <property type="match status" value="1"/>
</dbReference>
<dbReference type="CDD" id="cd00038">
    <property type="entry name" value="CAP_ED"/>
    <property type="match status" value="1"/>
</dbReference>
<evidence type="ECO:0000313" key="3">
    <source>
        <dbReference type="Proteomes" id="UP000649179"/>
    </source>
</evidence>
<evidence type="ECO:0000259" key="1">
    <source>
        <dbReference type="PROSITE" id="PS50042"/>
    </source>
</evidence>
<name>A0A917BQE1_9ACTN</name>
<proteinExistence type="predicted"/>
<dbReference type="InterPro" id="IPR000595">
    <property type="entry name" value="cNMP-bd_dom"/>
</dbReference>
<dbReference type="RefSeq" id="WP_188780346.1">
    <property type="nucleotide sequence ID" value="NZ_BMKQ01000001.1"/>
</dbReference>
<dbReference type="InterPro" id="IPR018490">
    <property type="entry name" value="cNMP-bd_dom_sf"/>
</dbReference>
<dbReference type="SMART" id="SM00100">
    <property type="entry name" value="cNMP"/>
    <property type="match status" value="1"/>
</dbReference>
<dbReference type="PROSITE" id="PS50042">
    <property type="entry name" value="CNMP_BINDING_3"/>
    <property type="match status" value="1"/>
</dbReference>
<reference evidence="2" key="1">
    <citation type="journal article" date="2014" name="Int. J. Syst. Evol. Microbiol.">
        <title>Complete genome sequence of Corynebacterium casei LMG S-19264T (=DSM 44701T), isolated from a smear-ripened cheese.</title>
        <authorList>
            <consortium name="US DOE Joint Genome Institute (JGI-PGF)"/>
            <person name="Walter F."/>
            <person name="Albersmeier A."/>
            <person name="Kalinowski J."/>
            <person name="Ruckert C."/>
        </authorList>
    </citation>
    <scope>NUCLEOTIDE SEQUENCE</scope>
    <source>
        <strain evidence="2">CGMCC 1.16067</strain>
    </source>
</reference>
<comment type="caution">
    <text evidence="2">The sequence shown here is derived from an EMBL/GenBank/DDBJ whole genome shotgun (WGS) entry which is preliminary data.</text>
</comment>
<dbReference type="InterPro" id="IPR014710">
    <property type="entry name" value="RmlC-like_jellyroll"/>
</dbReference>
<accession>A0A917BQE1</accession>
<dbReference type="Proteomes" id="UP000649179">
    <property type="component" value="Unassembled WGS sequence"/>
</dbReference>
<organism evidence="2 3">
    <name type="scientific">Marmoricola endophyticus</name>
    <dbReference type="NCBI Taxonomy" id="2040280"/>
    <lineage>
        <taxon>Bacteria</taxon>
        <taxon>Bacillati</taxon>
        <taxon>Actinomycetota</taxon>
        <taxon>Actinomycetes</taxon>
        <taxon>Propionibacteriales</taxon>
        <taxon>Nocardioidaceae</taxon>
        <taxon>Marmoricola</taxon>
    </lineage>
</organism>
<reference evidence="2" key="2">
    <citation type="submission" date="2020-09" db="EMBL/GenBank/DDBJ databases">
        <authorList>
            <person name="Sun Q."/>
            <person name="Zhou Y."/>
        </authorList>
    </citation>
    <scope>NUCLEOTIDE SEQUENCE</scope>
    <source>
        <strain evidence="2">CGMCC 1.16067</strain>
    </source>
</reference>
<keyword evidence="3" id="KW-1185">Reference proteome</keyword>
<dbReference type="AlphaFoldDB" id="A0A917BQE1"/>
<sequence length="136" mass="14782">MARDDGLDAGAVPGVAALDPDAVQRLIDLGRLVHIPVGWSPIRADEPADKAYLLLEGSVEAVDGDVVLAELGAGEFVGEMGLVGKTLRSARVTVVQPVLAIAWPRADFQRLREEIPDFDRLVTETTDRRREENQAR</sequence>
<dbReference type="Pfam" id="PF00027">
    <property type="entry name" value="cNMP_binding"/>
    <property type="match status" value="1"/>
</dbReference>
<feature type="domain" description="Cyclic nucleotide-binding" evidence="1">
    <location>
        <begin position="14"/>
        <end position="129"/>
    </location>
</feature>
<dbReference type="EMBL" id="BMKQ01000001">
    <property type="protein sequence ID" value="GGF52620.1"/>
    <property type="molecule type" value="Genomic_DNA"/>
</dbReference>
<dbReference type="InterPro" id="IPR018488">
    <property type="entry name" value="cNMP-bd_CS"/>
</dbReference>
<protein>
    <recommendedName>
        <fullName evidence="1">Cyclic nucleotide-binding domain-containing protein</fullName>
    </recommendedName>
</protein>
<evidence type="ECO:0000313" key="2">
    <source>
        <dbReference type="EMBL" id="GGF52620.1"/>
    </source>
</evidence>
<gene>
    <name evidence="2" type="ORF">GCM10011519_28220</name>
</gene>